<reference evidence="4" key="1">
    <citation type="journal article" date="2019" name="Int. J. Syst. Evol. Microbiol.">
        <title>The Global Catalogue of Microorganisms (GCM) 10K type strain sequencing project: providing services to taxonomists for standard genome sequencing and annotation.</title>
        <authorList>
            <consortium name="The Broad Institute Genomics Platform"/>
            <consortium name="The Broad Institute Genome Sequencing Center for Infectious Disease"/>
            <person name="Wu L."/>
            <person name="Ma J."/>
        </authorList>
    </citation>
    <scope>NUCLEOTIDE SEQUENCE [LARGE SCALE GENOMIC DNA]</scope>
    <source>
        <strain evidence="4">JCM 17342</strain>
    </source>
</reference>
<dbReference type="PRINTS" id="PR00111">
    <property type="entry name" value="ABHYDROLASE"/>
</dbReference>
<dbReference type="Proteomes" id="UP001501747">
    <property type="component" value="Unassembled WGS sequence"/>
</dbReference>
<evidence type="ECO:0000313" key="3">
    <source>
        <dbReference type="EMBL" id="GAA4001673.1"/>
    </source>
</evidence>
<dbReference type="PRINTS" id="PR00412">
    <property type="entry name" value="EPOXHYDRLASE"/>
</dbReference>
<evidence type="ECO:0000259" key="2">
    <source>
        <dbReference type="Pfam" id="PF00561"/>
    </source>
</evidence>
<accession>A0ABP7RSW9</accession>
<dbReference type="InterPro" id="IPR000073">
    <property type="entry name" value="AB_hydrolase_1"/>
</dbReference>
<comment type="caution">
    <text evidence="3">The sequence shown here is derived from an EMBL/GenBank/DDBJ whole genome shotgun (WGS) entry which is preliminary data.</text>
</comment>
<keyword evidence="4" id="KW-1185">Reference proteome</keyword>
<dbReference type="InterPro" id="IPR050266">
    <property type="entry name" value="AB_hydrolase_sf"/>
</dbReference>
<evidence type="ECO:0000313" key="4">
    <source>
        <dbReference type="Proteomes" id="UP001501747"/>
    </source>
</evidence>
<gene>
    <name evidence="3" type="ORF">GCM10022247_22960</name>
</gene>
<dbReference type="PANTHER" id="PTHR43798">
    <property type="entry name" value="MONOACYLGLYCEROL LIPASE"/>
    <property type="match status" value="1"/>
</dbReference>
<protein>
    <submittedName>
        <fullName evidence="3">Alpha/beta hydrolase</fullName>
    </submittedName>
</protein>
<dbReference type="PANTHER" id="PTHR43798:SF31">
    <property type="entry name" value="AB HYDROLASE SUPERFAMILY PROTEIN YCLE"/>
    <property type="match status" value="1"/>
</dbReference>
<keyword evidence="1 3" id="KW-0378">Hydrolase</keyword>
<dbReference type="Gene3D" id="3.40.50.1820">
    <property type="entry name" value="alpha/beta hydrolase"/>
    <property type="match status" value="1"/>
</dbReference>
<feature type="domain" description="AB hydrolase-1" evidence="2">
    <location>
        <begin position="35"/>
        <end position="266"/>
    </location>
</feature>
<dbReference type="SUPFAM" id="SSF53474">
    <property type="entry name" value="alpha/beta-Hydrolases"/>
    <property type="match status" value="1"/>
</dbReference>
<dbReference type="Pfam" id="PF00561">
    <property type="entry name" value="Abhydrolase_1"/>
    <property type="match status" value="1"/>
</dbReference>
<proteinExistence type="predicted"/>
<dbReference type="EMBL" id="BAABAL010000006">
    <property type="protein sequence ID" value="GAA4001673.1"/>
    <property type="molecule type" value="Genomic_DNA"/>
</dbReference>
<dbReference type="InterPro" id="IPR029058">
    <property type="entry name" value="AB_hydrolase_fold"/>
</dbReference>
<sequence length="290" mass="30159">MRGLSGFTGAVRLSELSGAGGTRLAVVEAGPPDAPPVVLLHGWAQSARCWDAQLSDEHLTSRFRIIAADLRGHGSSSVPADGYDRSASWAGDVAALLTHAGRDAVLVGWSYGGLVITDYLREHGSQAVAGVAFVGAITELGRGREGGRTGAVMRAALPAALSDDPAVAVPALHEFIDGMTVLPLPGEIRQRGLGAALNTSPAVRHGLFRRDVGSADVLSGLDVPALVLHGLDDRVVDPAAGRYAADLIPGAATSWYPECGHLPFVEQAERFSAELAEFVERCQGESGESL</sequence>
<dbReference type="GO" id="GO:0016787">
    <property type="term" value="F:hydrolase activity"/>
    <property type="evidence" value="ECO:0007669"/>
    <property type="project" value="UniProtKB-KW"/>
</dbReference>
<organism evidence="3 4">
    <name type="scientific">Allokutzneria multivorans</name>
    <dbReference type="NCBI Taxonomy" id="1142134"/>
    <lineage>
        <taxon>Bacteria</taxon>
        <taxon>Bacillati</taxon>
        <taxon>Actinomycetota</taxon>
        <taxon>Actinomycetes</taxon>
        <taxon>Pseudonocardiales</taxon>
        <taxon>Pseudonocardiaceae</taxon>
        <taxon>Allokutzneria</taxon>
    </lineage>
</organism>
<name>A0ABP7RSW9_9PSEU</name>
<evidence type="ECO:0000256" key="1">
    <source>
        <dbReference type="ARBA" id="ARBA00022801"/>
    </source>
</evidence>
<dbReference type="InterPro" id="IPR000639">
    <property type="entry name" value="Epox_hydrolase-like"/>
</dbReference>